<dbReference type="STRING" id="332977.SAMN05421740_103586"/>
<proteinExistence type="predicted"/>
<protein>
    <submittedName>
        <fullName evidence="1">Uncharacterized protein</fullName>
    </submittedName>
</protein>
<keyword evidence="2" id="KW-1185">Reference proteome</keyword>
<organism evidence="1 2">
    <name type="scientific">Parapedobacter koreensis</name>
    <dbReference type="NCBI Taxonomy" id="332977"/>
    <lineage>
        <taxon>Bacteria</taxon>
        <taxon>Pseudomonadati</taxon>
        <taxon>Bacteroidota</taxon>
        <taxon>Sphingobacteriia</taxon>
        <taxon>Sphingobacteriales</taxon>
        <taxon>Sphingobacteriaceae</taxon>
        <taxon>Parapedobacter</taxon>
    </lineage>
</organism>
<evidence type="ECO:0000313" key="1">
    <source>
        <dbReference type="EMBL" id="SEL12781.1"/>
    </source>
</evidence>
<dbReference type="OrthoDB" id="1036397at2"/>
<sequence>MSEILIFKTSVATVTHVQQVASLFKSIESIKHWSFDLEDCDRILRVVASDLQPEIIVRSLIVAGISCEHLDYEL</sequence>
<reference evidence="2" key="1">
    <citation type="submission" date="2016-10" db="EMBL/GenBank/DDBJ databases">
        <authorList>
            <person name="Varghese N."/>
            <person name="Submissions S."/>
        </authorList>
    </citation>
    <scope>NUCLEOTIDE SEQUENCE [LARGE SCALE GENOMIC DNA]</scope>
    <source>
        <strain evidence="2">Jip14</strain>
    </source>
</reference>
<dbReference type="RefSeq" id="WP_090605174.1">
    <property type="nucleotide sequence ID" value="NZ_FNZR01000003.1"/>
</dbReference>
<gene>
    <name evidence="1" type="ORF">SAMN05421740_103586</name>
</gene>
<dbReference type="EMBL" id="FNZR01000003">
    <property type="protein sequence ID" value="SEL12781.1"/>
    <property type="molecule type" value="Genomic_DNA"/>
</dbReference>
<accession>A0A1H7MNV7</accession>
<dbReference type="AlphaFoldDB" id="A0A1H7MNV7"/>
<evidence type="ECO:0000313" key="2">
    <source>
        <dbReference type="Proteomes" id="UP000198916"/>
    </source>
</evidence>
<name>A0A1H7MNV7_9SPHI</name>
<dbReference type="Proteomes" id="UP000198916">
    <property type="component" value="Unassembled WGS sequence"/>
</dbReference>